<dbReference type="RefSeq" id="WP_379983066.1">
    <property type="nucleotide sequence ID" value="NZ_JBHSFV010000041.1"/>
</dbReference>
<keyword evidence="2" id="KW-1185">Reference proteome</keyword>
<comment type="caution">
    <text evidence="1">The sequence shown here is derived from an EMBL/GenBank/DDBJ whole genome shotgun (WGS) entry which is preliminary data.</text>
</comment>
<reference evidence="2" key="1">
    <citation type="journal article" date="2019" name="Int. J. Syst. Evol. Microbiol.">
        <title>The Global Catalogue of Microorganisms (GCM) 10K type strain sequencing project: providing services to taxonomists for standard genome sequencing and annotation.</title>
        <authorList>
            <consortium name="The Broad Institute Genomics Platform"/>
            <consortium name="The Broad Institute Genome Sequencing Center for Infectious Disease"/>
            <person name="Wu L."/>
            <person name="Ma J."/>
        </authorList>
    </citation>
    <scope>NUCLEOTIDE SEQUENCE [LARGE SCALE GENOMIC DNA]</scope>
    <source>
        <strain evidence="2">YJ-61-S</strain>
    </source>
</reference>
<name>A0ABV9I2Y5_9FLAO</name>
<organism evidence="1 2">
    <name type="scientific">Dokdonia ponticola</name>
    <dbReference type="NCBI Taxonomy" id="2041041"/>
    <lineage>
        <taxon>Bacteria</taxon>
        <taxon>Pseudomonadati</taxon>
        <taxon>Bacteroidota</taxon>
        <taxon>Flavobacteriia</taxon>
        <taxon>Flavobacteriales</taxon>
        <taxon>Flavobacteriaceae</taxon>
        <taxon>Dokdonia</taxon>
    </lineage>
</organism>
<sequence>MELSLDLLKLILPELLITHFTIVSYETRDKVLHLHFEEKKDIPKEEQHRILIAHGFHKEITIQDFPLRGKEVYLHIKRRRWLDKTTKQVVQRDWDLVTQGTRMTVEFAAFLKVLSQY</sequence>
<proteinExistence type="predicted"/>
<accession>A0ABV9I2Y5</accession>
<dbReference type="Proteomes" id="UP001596043">
    <property type="component" value="Unassembled WGS sequence"/>
</dbReference>
<gene>
    <name evidence="1" type="ORF">ACFO3O_22515</name>
</gene>
<evidence type="ECO:0000313" key="2">
    <source>
        <dbReference type="Proteomes" id="UP001596043"/>
    </source>
</evidence>
<protein>
    <submittedName>
        <fullName evidence="1">Transposase</fullName>
    </submittedName>
</protein>
<evidence type="ECO:0000313" key="1">
    <source>
        <dbReference type="EMBL" id="MFC4636689.1"/>
    </source>
</evidence>
<dbReference type="EMBL" id="JBHSFV010000041">
    <property type="protein sequence ID" value="MFC4636689.1"/>
    <property type="molecule type" value="Genomic_DNA"/>
</dbReference>